<dbReference type="PANTHER" id="PTHR31509">
    <property type="entry name" value="BPS1-LIKE PROTEIN"/>
    <property type="match status" value="1"/>
</dbReference>
<name>A0A6I9SBQ4_ELAGV</name>
<dbReference type="GeneID" id="105059475"/>
<dbReference type="GO" id="GO:0016020">
    <property type="term" value="C:membrane"/>
    <property type="evidence" value="ECO:0007669"/>
    <property type="project" value="UniProtKB-SubCell"/>
</dbReference>
<proteinExistence type="inferred from homology"/>
<evidence type="ECO:0000256" key="2">
    <source>
        <dbReference type="ARBA" id="ARBA00022692"/>
    </source>
</evidence>
<keyword evidence="2" id="KW-0812">Transmembrane</keyword>
<reference evidence="7" key="1">
    <citation type="submission" date="2025-08" db="UniProtKB">
        <authorList>
            <consortium name="RefSeq"/>
        </authorList>
    </citation>
    <scope>IDENTIFICATION</scope>
</reference>
<gene>
    <name evidence="7" type="primary">LOC105059475</name>
</gene>
<comment type="subcellular location">
    <subcellularLocation>
        <location evidence="1">Membrane</location>
        <topology evidence="1">Single-pass membrane protein</topology>
    </subcellularLocation>
</comment>
<dbReference type="Proteomes" id="UP000504607">
    <property type="component" value="Chromosome 16"/>
</dbReference>
<evidence type="ECO:0000256" key="3">
    <source>
        <dbReference type="ARBA" id="ARBA00022989"/>
    </source>
</evidence>
<evidence type="ECO:0000256" key="5">
    <source>
        <dbReference type="ARBA" id="ARBA00035114"/>
    </source>
</evidence>
<accession>A0A6I9SBQ4</accession>
<dbReference type="RefSeq" id="XP_010941077.1">
    <property type="nucleotide sequence ID" value="XM_010942775.3"/>
</dbReference>
<dbReference type="FunCoup" id="A0A6I9SBQ4">
    <property type="interactions" value="138"/>
</dbReference>
<dbReference type="InParanoid" id="A0A6I9SBQ4"/>
<keyword evidence="3" id="KW-1133">Transmembrane helix</keyword>
<keyword evidence="6" id="KW-1185">Reference proteome</keyword>
<organism evidence="6 7">
    <name type="scientific">Elaeis guineensis var. tenera</name>
    <name type="common">Oil palm</name>
    <dbReference type="NCBI Taxonomy" id="51953"/>
    <lineage>
        <taxon>Eukaryota</taxon>
        <taxon>Viridiplantae</taxon>
        <taxon>Streptophyta</taxon>
        <taxon>Embryophyta</taxon>
        <taxon>Tracheophyta</taxon>
        <taxon>Spermatophyta</taxon>
        <taxon>Magnoliopsida</taxon>
        <taxon>Liliopsida</taxon>
        <taxon>Arecaceae</taxon>
        <taxon>Arecoideae</taxon>
        <taxon>Cocoseae</taxon>
        <taxon>Elaeidinae</taxon>
        <taxon>Elaeis</taxon>
    </lineage>
</organism>
<keyword evidence="4" id="KW-0472">Membrane</keyword>
<dbReference type="Pfam" id="PF05633">
    <property type="entry name" value="ROH1-like"/>
    <property type="match status" value="1"/>
</dbReference>
<evidence type="ECO:0000256" key="4">
    <source>
        <dbReference type="ARBA" id="ARBA00023136"/>
    </source>
</evidence>
<evidence type="ECO:0000256" key="1">
    <source>
        <dbReference type="ARBA" id="ARBA00004167"/>
    </source>
</evidence>
<evidence type="ECO:0000313" key="7">
    <source>
        <dbReference type="RefSeq" id="XP_010941077.1"/>
    </source>
</evidence>
<dbReference type="InterPro" id="IPR008511">
    <property type="entry name" value="ROH1-like"/>
</dbReference>
<sequence>MATNEYQGGFSLSMSFRGRSLLRRNQVVSMEQVQEQELHELDLFHSHVADRLLSLLPSDSPKHPLENPPSPLSLAFLSKLLDTLLAVEAEFRPLLPLLGSGPSGAAAASRPVADLLDRAVKSLDLCNAVSFSLHSLRHWLRHAQIATSALLSPSPHLAAAHLLRARRALSKLLPSDGASGIRTERTGSFGRRETNSRFLSWSMSRNCSAHLAAPRGSEGGARELAVAVYTMSAVMVFAMWALGAALPCQERGGPPVAPPKQLPWAASMVALQERIAEEWRRRDRKAAAAGLLVELQEVEGCGKVLMEVVEEASGSCAACGTSLERERAEEVAQRAAELAEACRRLEEGLGPLERQVREVFHRVVGSRAEVLRSLGQSARSTPAPSPIAS</sequence>
<protein>
    <submittedName>
        <fullName evidence="7">Uncharacterized protein LOC105059475</fullName>
    </submittedName>
</protein>
<dbReference type="AlphaFoldDB" id="A0A6I9SBQ4"/>
<dbReference type="KEGG" id="egu:105059475"/>
<comment type="similarity">
    <text evidence="5">Belongs to the ROH1 family.</text>
</comment>
<dbReference type="OrthoDB" id="1878996at2759"/>
<evidence type="ECO:0000313" key="6">
    <source>
        <dbReference type="Proteomes" id="UP000504607"/>
    </source>
</evidence>